<dbReference type="AlphaFoldDB" id="A0A9Q1KXU1"/>
<comment type="caution">
    <text evidence="1">The sequence shown here is derived from an EMBL/GenBank/DDBJ whole genome shotgun (WGS) entry which is preliminary data.</text>
</comment>
<keyword evidence="2" id="KW-1185">Reference proteome</keyword>
<organism evidence="1 2">
    <name type="scientific">Carnegiea gigantea</name>
    <dbReference type="NCBI Taxonomy" id="171969"/>
    <lineage>
        <taxon>Eukaryota</taxon>
        <taxon>Viridiplantae</taxon>
        <taxon>Streptophyta</taxon>
        <taxon>Embryophyta</taxon>
        <taxon>Tracheophyta</taxon>
        <taxon>Spermatophyta</taxon>
        <taxon>Magnoliopsida</taxon>
        <taxon>eudicotyledons</taxon>
        <taxon>Gunneridae</taxon>
        <taxon>Pentapetalae</taxon>
        <taxon>Caryophyllales</taxon>
        <taxon>Cactineae</taxon>
        <taxon>Cactaceae</taxon>
        <taxon>Cactoideae</taxon>
        <taxon>Echinocereeae</taxon>
        <taxon>Carnegiea</taxon>
    </lineage>
</organism>
<dbReference type="InterPro" id="IPR053772">
    <property type="entry name" value="At1g61320/At1g61330-like"/>
</dbReference>
<dbReference type="PANTHER" id="PTHR34145">
    <property type="entry name" value="OS02G0105600 PROTEIN"/>
    <property type="match status" value="1"/>
</dbReference>
<reference evidence="1" key="1">
    <citation type="submission" date="2022-04" db="EMBL/GenBank/DDBJ databases">
        <title>Carnegiea gigantea Genome sequencing and assembly v2.</title>
        <authorList>
            <person name="Copetti D."/>
            <person name="Sanderson M.J."/>
            <person name="Burquez A."/>
            <person name="Wojciechowski M.F."/>
        </authorList>
    </citation>
    <scope>NUCLEOTIDE SEQUENCE</scope>
    <source>
        <strain evidence="1">SGP5-SGP5p</strain>
        <tissue evidence="1">Aerial part</tissue>
    </source>
</reference>
<dbReference type="Proteomes" id="UP001153076">
    <property type="component" value="Unassembled WGS sequence"/>
</dbReference>
<name>A0A9Q1KXU1_9CARY</name>
<dbReference type="PANTHER" id="PTHR34145:SF68">
    <property type="entry name" value="FBD DOMAIN-CONTAINING PROTEIN"/>
    <property type="match status" value="1"/>
</dbReference>
<protein>
    <submittedName>
        <fullName evidence="1">Uncharacterized protein</fullName>
    </submittedName>
</protein>
<dbReference type="EMBL" id="JAKOGI010000007">
    <property type="protein sequence ID" value="KAJ8451880.1"/>
    <property type="molecule type" value="Genomic_DNA"/>
</dbReference>
<evidence type="ECO:0000313" key="1">
    <source>
        <dbReference type="EMBL" id="KAJ8451880.1"/>
    </source>
</evidence>
<accession>A0A9Q1KXU1</accession>
<dbReference type="OrthoDB" id="613853at2759"/>
<proteinExistence type="predicted"/>
<evidence type="ECO:0000313" key="2">
    <source>
        <dbReference type="Proteomes" id="UP001153076"/>
    </source>
</evidence>
<gene>
    <name evidence="1" type="ORF">Cgig2_007363</name>
</gene>
<sequence length="371" mass="42630">MAGFRGAPADFELVMYLAPFAIVFEKVVLDPHLPWDEGKPSEHNTLEQIEAIRRQAKLLQNQLPARVQMEMASSVRDVPNQKMYITTIMYERKRKERNNCKDIISLLTDDILVQILSLLDLSQNQCSLKEMEIRTSILLYTMEISCCCDCRKREIAARNLNSIVYYGHEEDVKFGYAPLLNEASVSGPNAVGFIHKLHHSGSLHQLAKLTALVPIQDFIWDPIGCPQFVNLKQLDFSFSDAADHTLLIFTNLIDACPVLHKFKLQRLFRKSYWFDDEEALRGNVIKVAEKHHHCLRIFERDGFREAPADSELVMSLARFALVFEKVVLDPRLPWDEGKPSEHNTLEQIEAIRRQAKLLQIPLPARVKVEVL</sequence>